<dbReference type="NCBIfam" id="TIGR03803">
    <property type="entry name" value="Gloeo_Verruco"/>
    <property type="match status" value="6"/>
</dbReference>
<evidence type="ECO:0000313" key="2">
    <source>
        <dbReference type="EMBL" id="MPM06088.1"/>
    </source>
</evidence>
<dbReference type="InterPro" id="IPR026444">
    <property type="entry name" value="Secre_tail"/>
</dbReference>
<comment type="caution">
    <text evidence="2">The sequence shown here is derived from an EMBL/GenBank/DDBJ whole genome shotgun (WGS) entry which is preliminary data.</text>
</comment>
<protein>
    <recommendedName>
        <fullName evidence="1">Secretion system C-terminal sorting domain-containing protein</fullName>
    </recommendedName>
</protein>
<dbReference type="EMBL" id="VSSQ01001196">
    <property type="protein sequence ID" value="MPM06088.1"/>
    <property type="molecule type" value="Genomic_DNA"/>
</dbReference>
<name>A0A644WRK0_9ZZZZ</name>
<accession>A0A644WRK0</accession>
<organism evidence="2">
    <name type="scientific">bioreactor metagenome</name>
    <dbReference type="NCBI Taxonomy" id="1076179"/>
    <lineage>
        <taxon>unclassified sequences</taxon>
        <taxon>metagenomes</taxon>
        <taxon>ecological metagenomes</taxon>
    </lineage>
</organism>
<dbReference type="NCBIfam" id="TIGR04183">
    <property type="entry name" value="Por_Secre_tail"/>
    <property type="match status" value="1"/>
</dbReference>
<evidence type="ECO:0000259" key="1">
    <source>
        <dbReference type="Pfam" id="PF18962"/>
    </source>
</evidence>
<dbReference type="InterPro" id="IPR022519">
    <property type="entry name" value="Gloeo/Verruco_rpt"/>
</dbReference>
<sequence>MRFLIKLNVAIVFLFSAYNNIHGQTSTELWGMTTFGGNGFGVIFKTDGDGENMQCVYKFGGAAVKNSNYTNLYETPYEERLNMINPGDSSGPSVLYEINLDDLPITSLSDLSGTEDGTLPYGSLVQGTNGKLYGMTKMGGQYNYGVIFEFNPDSLTYKSISFDNAGIVGRTPSGSLIKASNQKLYGMTASGGMANYGVIFEYDPQTNSYSGIFDFVNSAGGKTPESSLLEVNEKLYGMTKYGGTNNCGILFEYDPASSVFIKLHDFTTSSGSSPYGSLIEASDGKLYGLTKSGGSHGSGTLFEFDLSDSTYTKKIDFDETNTGSEPSGSLIQGSNGKLYGLTLAGGQNGMGVLFEYDINNSIISNKFNFDGTSHGSYPNGSLMQAANGKMYGLTNRGGNSDLGVMFEYDPATETVIKKYDFSDSDGKSPMYCQLIEINIPIGVQELTTDHNKIIIYPNPASDKVIIEIENPGMNNFSFMNSNGVILKSGSTSGLKSICIDIHGYNPGAYFINIRNQNGSQTKQLIIE</sequence>
<dbReference type="SUPFAM" id="SSF50965">
    <property type="entry name" value="Galactose oxidase, central domain"/>
    <property type="match status" value="1"/>
</dbReference>
<dbReference type="InterPro" id="IPR011043">
    <property type="entry name" value="Gal_Oxase/kelch_b-propeller"/>
</dbReference>
<dbReference type="InterPro" id="IPR015915">
    <property type="entry name" value="Kelch-typ_b-propeller"/>
</dbReference>
<gene>
    <name evidence="2" type="ORF">SDC9_52383</name>
</gene>
<dbReference type="Gene3D" id="2.120.10.80">
    <property type="entry name" value="Kelch-type beta propeller"/>
    <property type="match status" value="1"/>
</dbReference>
<dbReference type="AlphaFoldDB" id="A0A644WRK0"/>
<feature type="domain" description="Secretion system C-terminal sorting" evidence="1">
    <location>
        <begin position="455"/>
        <end position="526"/>
    </location>
</feature>
<dbReference type="Pfam" id="PF18962">
    <property type="entry name" value="Por_Secre_tail"/>
    <property type="match status" value="1"/>
</dbReference>
<reference evidence="2" key="1">
    <citation type="submission" date="2019-08" db="EMBL/GenBank/DDBJ databases">
        <authorList>
            <person name="Kucharzyk K."/>
            <person name="Murdoch R.W."/>
            <person name="Higgins S."/>
            <person name="Loffler F."/>
        </authorList>
    </citation>
    <scope>NUCLEOTIDE SEQUENCE</scope>
</reference>
<proteinExistence type="predicted"/>